<keyword evidence="1" id="KW-0472">Membrane</keyword>
<evidence type="ECO:0000256" key="1">
    <source>
        <dbReference type="SAM" id="Phobius"/>
    </source>
</evidence>
<proteinExistence type="predicted"/>
<keyword evidence="1" id="KW-0812">Transmembrane</keyword>
<feature type="transmembrane region" description="Helical" evidence="1">
    <location>
        <begin position="55"/>
        <end position="84"/>
    </location>
</feature>
<reference evidence="2 3" key="1">
    <citation type="submission" date="2021-01" db="EMBL/GenBank/DDBJ databases">
        <title>Azospirillum sp. YIM DDC1 draft genome.</title>
        <authorList>
            <person name="Wang Y.-X."/>
        </authorList>
    </citation>
    <scope>NUCLEOTIDE SEQUENCE [LARGE SCALE GENOMIC DNA]</scope>
    <source>
        <strain evidence="2 3">YIM DDC1</strain>
    </source>
</reference>
<gene>
    <name evidence="2" type="ORF">JJL56_14360</name>
</gene>
<comment type="caution">
    <text evidence="2">The sequence shown here is derived from an EMBL/GenBank/DDBJ whole genome shotgun (WGS) entry which is preliminary data.</text>
</comment>
<sequence>MKAFVPPPPQRPWGHRLFFPAAALYGALSVPLWVAGYFGWLGIGWTPALHAHEMLMGYALAVVGGFLLTRPSGVALAVAFAAWLAGRLAVLGGLPPEVAAPVALAYPVALFVVAGVPFLRAAKSGHNRLFGPVIGAFALAEALVWWGGDGGRTGALFALHLVGILMLVMGGRIIPSATAGEVRKQGGTLVERVQPRLEWAGVAGAVLAALTVAIGGTTGGGTTGPLAWIGAAGAALAGVTAFARLARWRTGAVLKRPDLWSLHLGYGWLGLGWLFLGVERLAPLTGGAGWHVIGAGALGTLAASMMVRATLQREAMPPDFPRPATAAIALVGLAAALRVAAASTAPDLLMPAAALAWMGAHLLVLWVLLRVPKRIRA</sequence>
<feature type="transmembrane region" description="Helical" evidence="1">
    <location>
        <begin position="17"/>
        <end position="43"/>
    </location>
</feature>
<evidence type="ECO:0000313" key="3">
    <source>
        <dbReference type="Proteomes" id="UP000654452"/>
    </source>
</evidence>
<keyword evidence="1" id="KW-1133">Transmembrane helix</keyword>
<name>A0ABS1HZ07_9PROT</name>
<accession>A0ABS1HZ07</accession>
<feature type="transmembrane region" description="Helical" evidence="1">
    <location>
        <begin position="323"/>
        <end position="342"/>
    </location>
</feature>
<feature type="transmembrane region" description="Helical" evidence="1">
    <location>
        <begin position="288"/>
        <end position="311"/>
    </location>
</feature>
<feature type="transmembrane region" description="Helical" evidence="1">
    <location>
        <begin position="104"/>
        <end position="122"/>
    </location>
</feature>
<organism evidence="2 3">
    <name type="scientific">Azospirillum aestuarii</name>
    <dbReference type="NCBI Taxonomy" id="2802052"/>
    <lineage>
        <taxon>Bacteria</taxon>
        <taxon>Pseudomonadati</taxon>
        <taxon>Pseudomonadota</taxon>
        <taxon>Alphaproteobacteria</taxon>
        <taxon>Rhodospirillales</taxon>
        <taxon>Azospirillaceae</taxon>
        <taxon>Azospirillum</taxon>
    </lineage>
</organism>
<feature type="transmembrane region" description="Helical" evidence="1">
    <location>
        <begin position="154"/>
        <end position="175"/>
    </location>
</feature>
<dbReference type="Proteomes" id="UP000654452">
    <property type="component" value="Unassembled WGS sequence"/>
</dbReference>
<feature type="transmembrane region" description="Helical" evidence="1">
    <location>
        <begin position="129"/>
        <end position="148"/>
    </location>
</feature>
<keyword evidence="3" id="KW-1185">Reference proteome</keyword>
<dbReference type="RefSeq" id="WP_200485473.1">
    <property type="nucleotide sequence ID" value="NZ_JAEPIV010000006.1"/>
</dbReference>
<evidence type="ECO:0000313" key="2">
    <source>
        <dbReference type="EMBL" id="MBK4720054.1"/>
    </source>
</evidence>
<dbReference type="EMBL" id="JAEPIV010000006">
    <property type="protein sequence ID" value="MBK4720054.1"/>
    <property type="molecule type" value="Genomic_DNA"/>
</dbReference>
<protein>
    <submittedName>
        <fullName evidence="2">NnrS family protein</fullName>
    </submittedName>
</protein>
<feature type="transmembrane region" description="Helical" evidence="1">
    <location>
        <begin position="348"/>
        <end position="369"/>
    </location>
</feature>
<feature type="transmembrane region" description="Helical" evidence="1">
    <location>
        <begin position="258"/>
        <end position="276"/>
    </location>
</feature>
<feature type="transmembrane region" description="Helical" evidence="1">
    <location>
        <begin position="226"/>
        <end position="246"/>
    </location>
</feature>
<feature type="transmembrane region" description="Helical" evidence="1">
    <location>
        <begin position="196"/>
        <end position="214"/>
    </location>
</feature>
<dbReference type="Pfam" id="PF05940">
    <property type="entry name" value="NnrS"/>
    <property type="match status" value="1"/>
</dbReference>
<dbReference type="InterPro" id="IPR010266">
    <property type="entry name" value="NnrS"/>
</dbReference>